<dbReference type="SUPFAM" id="SSF57586">
    <property type="entry name" value="TNF receptor-like"/>
    <property type="match status" value="2"/>
</dbReference>
<keyword evidence="1" id="KW-1015">Disulfide bond</keyword>
<comment type="caution">
    <text evidence="1">Lacks conserved residue(s) required for the propagation of feature annotation.</text>
</comment>
<dbReference type="PANTHER" id="PTHR47139">
    <property type="entry name" value="TUMOR NECROSIS FACTOR RECEPTOR SUPERFAMILY MEMBER 9"/>
    <property type="match status" value="1"/>
</dbReference>
<evidence type="ECO:0000313" key="4">
    <source>
        <dbReference type="Ensembl" id="ENSHBUP00000026751.1"/>
    </source>
</evidence>
<keyword evidence="2" id="KW-0732">Signal</keyword>
<protein>
    <submittedName>
        <fullName evidence="4">Tumor necrosis factor receptor superfamily, member 9a</fullName>
    </submittedName>
</protein>
<dbReference type="GO" id="GO:0042127">
    <property type="term" value="P:regulation of cell population proliferation"/>
    <property type="evidence" value="ECO:0007669"/>
    <property type="project" value="TreeGrafter"/>
</dbReference>
<feature type="repeat" description="TNFR-Cys" evidence="1">
    <location>
        <begin position="58"/>
        <end position="97"/>
    </location>
</feature>
<evidence type="ECO:0000256" key="2">
    <source>
        <dbReference type="SAM" id="SignalP"/>
    </source>
</evidence>
<dbReference type="Ensembl" id="ENSHBUT00000002550.1">
    <property type="protein sequence ID" value="ENSHBUP00000026751.1"/>
    <property type="gene ID" value="ENSHBUG00000009586.1"/>
</dbReference>
<accession>A0A3Q2WLQ0</accession>
<feature type="domain" description="TNFR-Cys" evidence="3">
    <location>
        <begin position="58"/>
        <end position="97"/>
    </location>
</feature>
<feature type="chain" id="PRO_5018677451" evidence="2">
    <location>
        <begin position="20"/>
        <end position="203"/>
    </location>
</feature>
<evidence type="ECO:0000259" key="3">
    <source>
        <dbReference type="PROSITE" id="PS50050"/>
    </source>
</evidence>
<dbReference type="GeneTree" id="ENSGT00940000166327"/>
<dbReference type="Pfam" id="PF00020">
    <property type="entry name" value="TNFR_c6"/>
    <property type="match status" value="1"/>
</dbReference>
<dbReference type="GO" id="GO:0038023">
    <property type="term" value="F:signaling receptor activity"/>
    <property type="evidence" value="ECO:0007669"/>
    <property type="project" value="TreeGrafter"/>
</dbReference>
<keyword evidence="5" id="KW-1185">Reference proteome</keyword>
<dbReference type="PANTHER" id="PTHR47139:SF4">
    <property type="entry name" value="TUMOR NECROSIS FACTOR RECEPTOR SUPERFAMILY MEMBER 9 ISOFORM X1-RELATED"/>
    <property type="match status" value="1"/>
</dbReference>
<reference evidence="4" key="2">
    <citation type="submission" date="2025-09" db="UniProtKB">
        <authorList>
            <consortium name="Ensembl"/>
        </authorList>
    </citation>
    <scope>IDENTIFICATION</scope>
</reference>
<dbReference type="InterPro" id="IPR001368">
    <property type="entry name" value="TNFR/NGFR_Cys_rich_reg"/>
</dbReference>
<dbReference type="Proteomes" id="UP000264840">
    <property type="component" value="Unplaced"/>
</dbReference>
<dbReference type="STRING" id="8153.ENSHBUP00000026751"/>
<dbReference type="AlphaFoldDB" id="A0A3Q2WLQ0"/>
<organism evidence="4 5">
    <name type="scientific">Haplochromis burtoni</name>
    <name type="common">Burton's mouthbrooder</name>
    <name type="synonym">Chromis burtoni</name>
    <dbReference type="NCBI Taxonomy" id="8153"/>
    <lineage>
        <taxon>Eukaryota</taxon>
        <taxon>Metazoa</taxon>
        <taxon>Chordata</taxon>
        <taxon>Craniata</taxon>
        <taxon>Vertebrata</taxon>
        <taxon>Euteleostomi</taxon>
        <taxon>Actinopterygii</taxon>
        <taxon>Neopterygii</taxon>
        <taxon>Teleostei</taxon>
        <taxon>Neoteleostei</taxon>
        <taxon>Acanthomorphata</taxon>
        <taxon>Ovalentaria</taxon>
        <taxon>Cichlomorphae</taxon>
        <taxon>Cichliformes</taxon>
        <taxon>Cichlidae</taxon>
        <taxon>African cichlids</taxon>
        <taxon>Pseudocrenilabrinae</taxon>
        <taxon>Haplochromini</taxon>
        <taxon>Haplochromis</taxon>
    </lineage>
</organism>
<proteinExistence type="predicted"/>
<evidence type="ECO:0000256" key="1">
    <source>
        <dbReference type="PROSITE-ProRule" id="PRU00206"/>
    </source>
</evidence>
<dbReference type="Gene3D" id="2.10.50.10">
    <property type="entry name" value="Tumor Necrosis Factor Receptor, subunit A, domain 2"/>
    <property type="match status" value="2"/>
</dbReference>
<dbReference type="PROSITE" id="PS50050">
    <property type="entry name" value="TNFR_NGFR_2"/>
    <property type="match status" value="1"/>
</dbReference>
<dbReference type="SMART" id="SM00208">
    <property type="entry name" value="TNFR"/>
    <property type="match status" value="2"/>
</dbReference>
<feature type="signal peptide" evidence="2">
    <location>
        <begin position="1"/>
        <end position="19"/>
    </location>
</feature>
<feature type="disulfide bond" evidence="1">
    <location>
        <begin position="76"/>
        <end position="89"/>
    </location>
</feature>
<sequence length="203" mass="22380">MAAIAWLIVLFLGIQCSVGETGCKEWKLEGSGVCCNSCHPGNHRVEECGQTLKELCRPCEPGTYTVDPKGFRCYPCTQCVGAQVLLQACTATTDTKCGCRKGLTCGDESCSFCVKTCEKGFEPTVNRDCRKCPNGTFNDKVHQKCKPWSTNISYCVKRPKRSKQTVTSCSVLTTGYSFSDPSITQSVETRGRGILRGERRKWT</sequence>
<dbReference type="OMA" id="KPWSTNI"/>
<feature type="disulfide bond" evidence="1">
    <location>
        <begin position="79"/>
        <end position="97"/>
    </location>
</feature>
<name>A0A3Q2WLQ0_HAPBU</name>
<reference evidence="4" key="1">
    <citation type="submission" date="2025-08" db="UniProtKB">
        <authorList>
            <consortium name="Ensembl"/>
        </authorList>
    </citation>
    <scope>IDENTIFICATION</scope>
</reference>
<evidence type="ECO:0000313" key="5">
    <source>
        <dbReference type="Proteomes" id="UP000264840"/>
    </source>
</evidence>